<feature type="domain" description="Sleeping Beauty transposase HTH" evidence="1">
    <location>
        <begin position="123"/>
        <end position="174"/>
    </location>
</feature>
<dbReference type="GO" id="GO:0003676">
    <property type="term" value="F:nucleic acid binding"/>
    <property type="evidence" value="ECO:0007669"/>
    <property type="project" value="InterPro"/>
</dbReference>
<protein>
    <recommendedName>
        <fullName evidence="1">Sleeping Beauty transposase HTH domain-containing protein</fullName>
    </recommendedName>
</protein>
<reference evidence="2 3" key="1">
    <citation type="journal article" date="2018" name="G3 (Bethesda)">
        <title>A High-Quality Reference Genome for the Invasive Mosquitofish Gambusia affinis Using a Chicago Library.</title>
        <authorList>
            <person name="Hoffberg S.L."/>
            <person name="Troendle N.J."/>
            <person name="Glenn T.C."/>
            <person name="Mahmud O."/>
            <person name="Louha S."/>
            <person name="Chalopin D."/>
            <person name="Bennetzen J.L."/>
            <person name="Mauricio R."/>
        </authorList>
    </citation>
    <scope>NUCLEOTIDE SEQUENCE [LARGE SCALE GENOMIC DNA]</scope>
    <source>
        <strain evidence="2">NE01/NJP1002.9</strain>
        <tissue evidence="2">Muscle</tissue>
    </source>
</reference>
<dbReference type="PANTHER" id="PTHR23022:SF135">
    <property type="entry name" value="SI:DKEY-77F5.3"/>
    <property type="match status" value="1"/>
</dbReference>
<dbReference type="InterPro" id="IPR052338">
    <property type="entry name" value="Transposase_5"/>
</dbReference>
<dbReference type="AlphaFoldDB" id="A0A315VFG8"/>
<comment type="caution">
    <text evidence="2">The sequence shown here is derived from an EMBL/GenBank/DDBJ whole genome shotgun (WGS) entry which is preliminary data.</text>
</comment>
<accession>A0A315VFG8</accession>
<evidence type="ECO:0000313" key="3">
    <source>
        <dbReference type="Proteomes" id="UP000250572"/>
    </source>
</evidence>
<dbReference type="Gene3D" id="3.30.420.10">
    <property type="entry name" value="Ribonuclease H-like superfamily/Ribonuclease H"/>
    <property type="match status" value="1"/>
</dbReference>
<evidence type="ECO:0000313" key="2">
    <source>
        <dbReference type="EMBL" id="PWA22163.1"/>
    </source>
</evidence>
<keyword evidence="3" id="KW-1185">Reference proteome</keyword>
<dbReference type="InterPro" id="IPR009057">
    <property type="entry name" value="Homeodomain-like_sf"/>
</dbReference>
<dbReference type="Pfam" id="PF25787">
    <property type="entry name" value="HTH_SB"/>
    <property type="match status" value="1"/>
</dbReference>
<proteinExistence type="predicted"/>
<dbReference type="PANTHER" id="PTHR23022">
    <property type="entry name" value="TRANSPOSABLE ELEMENT-RELATED"/>
    <property type="match status" value="1"/>
</dbReference>
<dbReference type="InterPro" id="IPR057667">
    <property type="entry name" value="HTH_SB"/>
</dbReference>
<dbReference type="SUPFAM" id="SSF46689">
    <property type="entry name" value="Homeodomain-like"/>
    <property type="match status" value="1"/>
</dbReference>
<name>A0A315VFG8_GAMAF</name>
<organism evidence="2 3">
    <name type="scientific">Gambusia affinis</name>
    <name type="common">Western mosquitofish</name>
    <name type="synonym">Heterandria affinis</name>
    <dbReference type="NCBI Taxonomy" id="33528"/>
    <lineage>
        <taxon>Eukaryota</taxon>
        <taxon>Metazoa</taxon>
        <taxon>Chordata</taxon>
        <taxon>Craniata</taxon>
        <taxon>Vertebrata</taxon>
        <taxon>Euteleostomi</taxon>
        <taxon>Actinopterygii</taxon>
        <taxon>Neopterygii</taxon>
        <taxon>Teleostei</taxon>
        <taxon>Neoteleostei</taxon>
        <taxon>Acanthomorphata</taxon>
        <taxon>Ovalentaria</taxon>
        <taxon>Atherinomorphae</taxon>
        <taxon>Cyprinodontiformes</taxon>
        <taxon>Poeciliidae</taxon>
        <taxon>Poeciliinae</taxon>
        <taxon>Gambusia</taxon>
    </lineage>
</organism>
<gene>
    <name evidence="2" type="ORF">CCH79_00019337</name>
</gene>
<dbReference type="InterPro" id="IPR036397">
    <property type="entry name" value="RNaseH_sf"/>
</dbReference>
<dbReference type="Gene3D" id="1.10.10.10">
    <property type="entry name" value="Winged helix-like DNA-binding domain superfamily/Winged helix DNA-binding domain"/>
    <property type="match status" value="1"/>
</dbReference>
<evidence type="ECO:0000259" key="1">
    <source>
        <dbReference type="Pfam" id="PF25787"/>
    </source>
</evidence>
<dbReference type="InterPro" id="IPR036388">
    <property type="entry name" value="WH-like_DNA-bd_sf"/>
</dbReference>
<dbReference type="Proteomes" id="UP000250572">
    <property type="component" value="Unassembled WGS sequence"/>
</dbReference>
<sequence length="363" mass="41715">MVEKSAEGEFIQVLSDQLHCVPKYQLIVETQWAEAMQHPTRLVDHSRKVQIYRSNSLVMMRKAHFLHFHQASSGRYVSVHNGSQNFHPLRHHSVVDQLKGQRVLWDSIKTLVHNLSHTQDSTMVKTKELFKDTRNKIVGLHQAGQTGSAIGKQLGVKKSTVGAKIRKWKTHKTTDNLPQSRGTPWGGSSERLGCQTCSPFHIRARLKFTRENLAVPEEHWENVIWSDETKVELFVRNTTRHAWRRVNAELHPKNTIITVKHGGGNISVHDVAPFKRMNGAILPPSAKALKMKRCWALQYDNDPKHTTRATKECLCNKHFKVLEWRSPSPDLNPIENLWRELKVCVAQRQPQNITAIEEICMEE</sequence>
<dbReference type="EMBL" id="NHOQ01001797">
    <property type="protein sequence ID" value="PWA22163.1"/>
    <property type="molecule type" value="Genomic_DNA"/>
</dbReference>